<dbReference type="Gene3D" id="3.30.200.20">
    <property type="entry name" value="Phosphorylase Kinase, domain 1"/>
    <property type="match status" value="1"/>
</dbReference>
<name>A0A9P6DV40_9AGAM</name>
<dbReference type="EMBL" id="MU128944">
    <property type="protein sequence ID" value="KAF9516006.1"/>
    <property type="molecule type" value="Genomic_DNA"/>
</dbReference>
<dbReference type="AlphaFoldDB" id="A0A9P6DV40"/>
<dbReference type="Gene3D" id="3.90.1200.10">
    <property type="match status" value="1"/>
</dbReference>
<dbReference type="Proteomes" id="UP000886523">
    <property type="component" value="Unassembled WGS sequence"/>
</dbReference>
<reference evidence="2" key="1">
    <citation type="journal article" date="2020" name="Nat. Commun.">
        <title>Large-scale genome sequencing of mycorrhizal fungi provides insights into the early evolution of symbiotic traits.</title>
        <authorList>
            <person name="Miyauchi S."/>
            <person name="Kiss E."/>
            <person name="Kuo A."/>
            <person name="Drula E."/>
            <person name="Kohler A."/>
            <person name="Sanchez-Garcia M."/>
            <person name="Morin E."/>
            <person name="Andreopoulos B."/>
            <person name="Barry K.W."/>
            <person name="Bonito G."/>
            <person name="Buee M."/>
            <person name="Carver A."/>
            <person name="Chen C."/>
            <person name="Cichocki N."/>
            <person name="Clum A."/>
            <person name="Culley D."/>
            <person name="Crous P.W."/>
            <person name="Fauchery L."/>
            <person name="Girlanda M."/>
            <person name="Hayes R.D."/>
            <person name="Keri Z."/>
            <person name="LaButti K."/>
            <person name="Lipzen A."/>
            <person name="Lombard V."/>
            <person name="Magnuson J."/>
            <person name="Maillard F."/>
            <person name="Murat C."/>
            <person name="Nolan M."/>
            <person name="Ohm R.A."/>
            <person name="Pangilinan J."/>
            <person name="Pereira M.F."/>
            <person name="Perotto S."/>
            <person name="Peter M."/>
            <person name="Pfister S."/>
            <person name="Riley R."/>
            <person name="Sitrit Y."/>
            <person name="Stielow J.B."/>
            <person name="Szollosi G."/>
            <person name="Zifcakova L."/>
            <person name="Stursova M."/>
            <person name="Spatafora J.W."/>
            <person name="Tedersoo L."/>
            <person name="Vaario L.M."/>
            <person name="Yamada A."/>
            <person name="Yan M."/>
            <person name="Wang P."/>
            <person name="Xu J."/>
            <person name="Bruns T."/>
            <person name="Baldrian P."/>
            <person name="Vilgalys R."/>
            <person name="Dunand C."/>
            <person name="Henrissat B."/>
            <person name="Grigoriev I.V."/>
            <person name="Hibbett D."/>
            <person name="Nagy L.G."/>
            <person name="Martin F.M."/>
        </authorList>
    </citation>
    <scope>NUCLEOTIDE SEQUENCE</scope>
    <source>
        <strain evidence="2">UP504</strain>
    </source>
</reference>
<evidence type="ECO:0000259" key="1">
    <source>
        <dbReference type="Pfam" id="PF01636"/>
    </source>
</evidence>
<protein>
    <recommendedName>
        <fullName evidence="1">Aminoglycoside phosphotransferase domain-containing protein</fullName>
    </recommendedName>
</protein>
<sequence>MLDENYLPVHSGMPTPAFSSQPVKLMSVSAVEAFLTGTPFASQSITELTGGAVNYLYRINLLTPFDGNQTVVLKHAQPFWKSAVCNSWEVERQIFEVEAMTRVRLGLPPTSIMKVPKIHHFDVYNNVIIMEDCGADVVTLREFLYSGSACSTGLAESIGTAVGNFTAAIADLNYNRLVTTLQCSDKDDLPLLSDLNIDPSDIQAISKLTDEYHSHLMSPRVPGHDVFLMGDLWHENILISTDQHPLRLYILDWELARTGLPGSEIGLFCAYGDLLSRGNQVVSELASAMLRSFLDAYSRISNRDARLAQDTLAHWGLNYVFWTPRDPPGDRELVQDFVRKGVEFLVHSGDKAFLAKSPVKGLLPK</sequence>
<proteinExistence type="predicted"/>
<feature type="domain" description="Aminoglycoside phosphotransferase" evidence="1">
    <location>
        <begin position="45"/>
        <end position="272"/>
    </location>
</feature>
<dbReference type="InterPro" id="IPR011009">
    <property type="entry name" value="Kinase-like_dom_sf"/>
</dbReference>
<accession>A0A9P6DV40</accession>
<organism evidence="2 3">
    <name type="scientific">Hydnum rufescens UP504</name>
    <dbReference type="NCBI Taxonomy" id="1448309"/>
    <lineage>
        <taxon>Eukaryota</taxon>
        <taxon>Fungi</taxon>
        <taxon>Dikarya</taxon>
        <taxon>Basidiomycota</taxon>
        <taxon>Agaricomycotina</taxon>
        <taxon>Agaricomycetes</taxon>
        <taxon>Cantharellales</taxon>
        <taxon>Hydnaceae</taxon>
        <taxon>Hydnum</taxon>
    </lineage>
</organism>
<gene>
    <name evidence="2" type="ORF">BS47DRAFT_1381198</name>
</gene>
<keyword evidence="3" id="KW-1185">Reference proteome</keyword>
<dbReference type="InterPro" id="IPR002575">
    <property type="entry name" value="Aminoglycoside_PTrfase"/>
</dbReference>
<evidence type="ECO:0000313" key="3">
    <source>
        <dbReference type="Proteomes" id="UP000886523"/>
    </source>
</evidence>
<evidence type="ECO:0000313" key="2">
    <source>
        <dbReference type="EMBL" id="KAF9516006.1"/>
    </source>
</evidence>
<dbReference type="Pfam" id="PF01636">
    <property type="entry name" value="APH"/>
    <property type="match status" value="1"/>
</dbReference>
<dbReference type="OrthoDB" id="25129at2759"/>
<comment type="caution">
    <text evidence="2">The sequence shown here is derived from an EMBL/GenBank/DDBJ whole genome shotgun (WGS) entry which is preliminary data.</text>
</comment>
<dbReference type="SUPFAM" id="SSF56112">
    <property type="entry name" value="Protein kinase-like (PK-like)"/>
    <property type="match status" value="1"/>
</dbReference>